<comment type="caution">
    <text evidence="6">The sequence shown here is derived from an EMBL/GenBank/DDBJ whole genome shotgun (WGS) entry which is preliminary data.</text>
</comment>
<keyword evidence="2" id="KW-0378">Hydrolase</keyword>
<dbReference type="InterPro" id="IPR000212">
    <property type="entry name" value="DNA_helicase_UvrD/REP"/>
</dbReference>
<name>A0A0F8XQQ2_9ZZZZ</name>
<evidence type="ECO:0000313" key="6">
    <source>
        <dbReference type="EMBL" id="KKK63505.1"/>
    </source>
</evidence>
<dbReference type="AlphaFoldDB" id="A0A0F8XQQ2"/>
<organism evidence="6">
    <name type="scientific">marine sediment metagenome</name>
    <dbReference type="NCBI Taxonomy" id="412755"/>
    <lineage>
        <taxon>unclassified sequences</taxon>
        <taxon>metagenomes</taxon>
        <taxon>ecological metagenomes</taxon>
    </lineage>
</organism>
<dbReference type="GO" id="GO:0043138">
    <property type="term" value="F:3'-5' DNA helicase activity"/>
    <property type="evidence" value="ECO:0007669"/>
    <property type="project" value="TreeGrafter"/>
</dbReference>
<dbReference type="GO" id="GO:0005829">
    <property type="term" value="C:cytosol"/>
    <property type="evidence" value="ECO:0007669"/>
    <property type="project" value="TreeGrafter"/>
</dbReference>
<evidence type="ECO:0000256" key="2">
    <source>
        <dbReference type="ARBA" id="ARBA00022801"/>
    </source>
</evidence>
<dbReference type="GO" id="GO:0003677">
    <property type="term" value="F:DNA binding"/>
    <property type="evidence" value="ECO:0007669"/>
    <property type="project" value="InterPro"/>
</dbReference>
<dbReference type="Gene3D" id="3.40.50.300">
    <property type="entry name" value="P-loop containing nucleotide triphosphate hydrolases"/>
    <property type="match status" value="1"/>
</dbReference>
<evidence type="ECO:0000256" key="1">
    <source>
        <dbReference type="ARBA" id="ARBA00022741"/>
    </source>
</evidence>
<keyword evidence="3" id="KW-0347">Helicase</keyword>
<sequence length="236" mass="27130">MKLNPKQDEAVKYISGPCLVLAGAGSGKTRVITNKIAYLVQKCEYQARNIAAVTFTNKAAKEMRERVFQTLGKKESKGLWVSTFHTLGLEIIKKELTTLGFKPGFSLFDDQDTNQLLGDLTEDELKKDKDLLNLLKMQIGSWKNELILPEQAIREAREPQKALFAQLYARYQTQLRAYNALDFDDLIMIPTILLTSNATSRERWQQRFRYLLVDEYQDTNTSQYQLVKLLVGERAR</sequence>
<reference evidence="6" key="1">
    <citation type="journal article" date="2015" name="Nature">
        <title>Complex archaea that bridge the gap between prokaryotes and eukaryotes.</title>
        <authorList>
            <person name="Spang A."/>
            <person name="Saw J.H."/>
            <person name="Jorgensen S.L."/>
            <person name="Zaremba-Niedzwiedzka K."/>
            <person name="Martijn J."/>
            <person name="Lind A.E."/>
            <person name="van Eijk R."/>
            <person name="Schleper C."/>
            <person name="Guy L."/>
            <person name="Ettema T.J."/>
        </authorList>
    </citation>
    <scope>NUCLEOTIDE SEQUENCE</scope>
</reference>
<proteinExistence type="predicted"/>
<dbReference type="CDD" id="cd17932">
    <property type="entry name" value="DEXQc_UvrD"/>
    <property type="match status" value="1"/>
</dbReference>
<accession>A0A0F8XQQ2</accession>
<feature type="domain" description="UvrD-like helicase ATP-binding" evidence="5">
    <location>
        <begin position="1"/>
        <end position="236"/>
    </location>
</feature>
<gene>
    <name evidence="6" type="ORF">LCGC14_2993610</name>
</gene>
<keyword evidence="1" id="KW-0547">Nucleotide-binding</keyword>
<dbReference type="PANTHER" id="PTHR11070:SF64">
    <property type="entry name" value="ATP-DEPENDENT DNA HELICASE REP"/>
    <property type="match status" value="1"/>
</dbReference>
<dbReference type="InterPro" id="IPR014016">
    <property type="entry name" value="UvrD-like_ATP-bd"/>
</dbReference>
<dbReference type="PANTHER" id="PTHR11070">
    <property type="entry name" value="UVRD / RECB / PCRA DNA HELICASE FAMILY MEMBER"/>
    <property type="match status" value="1"/>
</dbReference>
<dbReference type="EMBL" id="LAZR01061479">
    <property type="protein sequence ID" value="KKK63505.1"/>
    <property type="molecule type" value="Genomic_DNA"/>
</dbReference>
<dbReference type="GO" id="GO:0000725">
    <property type="term" value="P:recombinational repair"/>
    <property type="evidence" value="ECO:0007669"/>
    <property type="project" value="TreeGrafter"/>
</dbReference>
<dbReference type="SUPFAM" id="SSF52540">
    <property type="entry name" value="P-loop containing nucleoside triphosphate hydrolases"/>
    <property type="match status" value="1"/>
</dbReference>
<dbReference type="InterPro" id="IPR013986">
    <property type="entry name" value="DExx_box_DNA_helicase_dom_sf"/>
</dbReference>
<keyword evidence="4" id="KW-0067">ATP-binding</keyword>
<dbReference type="GO" id="GO:0005524">
    <property type="term" value="F:ATP binding"/>
    <property type="evidence" value="ECO:0007669"/>
    <property type="project" value="UniProtKB-KW"/>
</dbReference>
<dbReference type="Gene3D" id="1.10.10.160">
    <property type="match status" value="1"/>
</dbReference>
<evidence type="ECO:0000256" key="3">
    <source>
        <dbReference type="ARBA" id="ARBA00022806"/>
    </source>
</evidence>
<dbReference type="InterPro" id="IPR027417">
    <property type="entry name" value="P-loop_NTPase"/>
</dbReference>
<evidence type="ECO:0000259" key="5">
    <source>
        <dbReference type="PROSITE" id="PS51198"/>
    </source>
</evidence>
<evidence type="ECO:0000256" key="4">
    <source>
        <dbReference type="ARBA" id="ARBA00022840"/>
    </source>
</evidence>
<dbReference type="GO" id="GO:0016787">
    <property type="term" value="F:hydrolase activity"/>
    <property type="evidence" value="ECO:0007669"/>
    <property type="project" value="UniProtKB-KW"/>
</dbReference>
<dbReference type="PROSITE" id="PS51198">
    <property type="entry name" value="UVRD_HELICASE_ATP_BIND"/>
    <property type="match status" value="1"/>
</dbReference>
<protein>
    <recommendedName>
        <fullName evidence="5">UvrD-like helicase ATP-binding domain-containing protein</fullName>
    </recommendedName>
</protein>
<feature type="non-terminal residue" evidence="6">
    <location>
        <position position="236"/>
    </location>
</feature>
<dbReference type="Pfam" id="PF00580">
    <property type="entry name" value="UvrD-helicase"/>
    <property type="match status" value="1"/>
</dbReference>